<evidence type="ECO:0000313" key="2">
    <source>
        <dbReference type="Proteomes" id="UP000699042"/>
    </source>
</evidence>
<dbReference type="AlphaFoldDB" id="A0A9P7QZR6"/>
<organism evidence="1 2">
    <name type="scientific">Colletotrichum scovillei</name>
    <dbReference type="NCBI Taxonomy" id="1209932"/>
    <lineage>
        <taxon>Eukaryota</taxon>
        <taxon>Fungi</taxon>
        <taxon>Dikarya</taxon>
        <taxon>Ascomycota</taxon>
        <taxon>Pezizomycotina</taxon>
        <taxon>Sordariomycetes</taxon>
        <taxon>Hypocreomycetidae</taxon>
        <taxon>Glomerellales</taxon>
        <taxon>Glomerellaceae</taxon>
        <taxon>Colletotrichum</taxon>
        <taxon>Colletotrichum acutatum species complex</taxon>
    </lineage>
</organism>
<comment type="caution">
    <text evidence="1">The sequence shown here is derived from an EMBL/GenBank/DDBJ whole genome shotgun (WGS) entry which is preliminary data.</text>
</comment>
<reference evidence="1" key="1">
    <citation type="submission" date="2021-05" db="EMBL/GenBank/DDBJ databases">
        <title>Comparative genomics of three Colletotrichum scovillei strains and genetic complementation revealed genes involved fungal growth and virulence on chili pepper.</title>
        <authorList>
            <person name="Hsieh D.-K."/>
            <person name="Chuang S.-C."/>
            <person name="Chen C.-Y."/>
            <person name="Chao Y.-T."/>
            <person name="Lu M.-Y.J."/>
            <person name="Lee M.-H."/>
            <person name="Shih M.-C."/>
        </authorList>
    </citation>
    <scope>NUCLEOTIDE SEQUENCE</scope>
    <source>
        <strain evidence="1">Coll-153</strain>
    </source>
</reference>
<sequence>MSNMKHSNLTDLDDHQSSSALRCSAGIAGDYERL</sequence>
<accession>A0A9P7QZR6</accession>
<proteinExistence type="predicted"/>
<name>A0A9P7QZR6_9PEZI</name>
<gene>
    <name evidence="1" type="ORF">JMJ77_015200</name>
</gene>
<dbReference type="Proteomes" id="UP000699042">
    <property type="component" value="Unassembled WGS sequence"/>
</dbReference>
<evidence type="ECO:0000313" key="1">
    <source>
        <dbReference type="EMBL" id="KAG7046983.1"/>
    </source>
</evidence>
<protein>
    <submittedName>
        <fullName evidence="1">Uncharacterized protein</fullName>
    </submittedName>
</protein>
<keyword evidence="2" id="KW-1185">Reference proteome</keyword>
<dbReference type="EMBL" id="JAESDN010000008">
    <property type="protein sequence ID" value="KAG7046983.1"/>
    <property type="molecule type" value="Genomic_DNA"/>
</dbReference>